<dbReference type="GO" id="GO:0005739">
    <property type="term" value="C:mitochondrion"/>
    <property type="evidence" value="ECO:0007669"/>
    <property type="project" value="TreeGrafter"/>
</dbReference>
<dbReference type="InterPro" id="IPR015815">
    <property type="entry name" value="HIBADH-related"/>
</dbReference>
<name>A0AAV9P0G2_9PEZI</name>
<accession>A0AAV9P0G2</accession>
<evidence type="ECO:0000259" key="4">
    <source>
        <dbReference type="Pfam" id="PF03446"/>
    </source>
</evidence>
<dbReference type="SUPFAM" id="SSF48179">
    <property type="entry name" value="6-phosphogluconate dehydrogenase C-terminal domain-like"/>
    <property type="match status" value="1"/>
</dbReference>
<dbReference type="RefSeq" id="XP_064654596.1">
    <property type="nucleotide sequence ID" value="XM_064807223.1"/>
</dbReference>
<dbReference type="GeneID" id="89931328"/>
<organism evidence="6 7">
    <name type="scientific">Saxophila tyrrhenica</name>
    <dbReference type="NCBI Taxonomy" id="1690608"/>
    <lineage>
        <taxon>Eukaryota</taxon>
        <taxon>Fungi</taxon>
        <taxon>Dikarya</taxon>
        <taxon>Ascomycota</taxon>
        <taxon>Pezizomycotina</taxon>
        <taxon>Dothideomycetes</taxon>
        <taxon>Dothideomycetidae</taxon>
        <taxon>Mycosphaerellales</taxon>
        <taxon>Extremaceae</taxon>
        <taxon>Saxophila</taxon>
    </lineage>
</organism>
<protein>
    <recommendedName>
        <fullName evidence="8">3-hydroxyisobutyrate dehydrogenase</fullName>
    </recommendedName>
</protein>
<dbReference type="Gene3D" id="3.40.50.720">
    <property type="entry name" value="NAD(P)-binding Rossmann-like Domain"/>
    <property type="match status" value="1"/>
</dbReference>
<evidence type="ECO:0000259" key="5">
    <source>
        <dbReference type="Pfam" id="PF14833"/>
    </source>
</evidence>
<dbReference type="SUPFAM" id="SSF51735">
    <property type="entry name" value="NAD(P)-binding Rossmann-fold domains"/>
    <property type="match status" value="1"/>
</dbReference>
<dbReference type="EMBL" id="JAVRRT010000020">
    <property type="protein sequence ID" value="KAK5164303.1"/>
    <property type="molecule type" value="Genomic_DNA"/>
</dbReference>
<feature type="active site" evidence="3">
    <location>
        <position position="175"/>
    </location>
</feature>
<dbReference type="Pfam" id="PF03446">
    <property type="entry name" value="NAD_binding_2"/>
    <property type="match status" value="1"/>
</dbReference>
<keyword evidence="1" id="KW-0560">Oxidoreductase</keyword>
<evidence type="ECO:0008006" key="8">
    <source>
        <dbReference type="Google" id="ProtNLM"/>
    </source>
</evidence>
<dbReference type="PANTHER" id="PTHR22981:SF81">
    <property type="entry name" value="DEHYDROGENASE, PUTATIVE-RELATED"/>
    <property type="match status" value="1"/>
</dbReference>
<feature type="domain" description="6-phosphogluconate dehydrogenase NADP-binding" evidence="4">
    <location>
        <begin position="1"/>
        <end position="158"/>
    </location>
</feature>
<dbReference type="GO" id="GO:0008442">
    <property type="term" value="F:3-hydroxyisobutyrate dehydrogenase activity"/>
    <property type="evidence" value="ECO:0007669"/>
    <property type="project" value="TreeGrafter"/>
</dbReference>
<evidence type="ECO:0000313" key="7">
    <source>
        <dbReference type="Proteomes" id="UP001337655"/>
    </source>
</evidence>
<evidence type="ECO:0000256" key="2">
    <source>
        <dbReference type="ARBA" id="ARBA00023027"/>
    </source>
</evidence>
<dbReference type="InterPro" id="IPR029154">
    <property type="entry name" value="HIBADH-like_NADP-bd"/>
</dbReference>
<dbReference type="InterPro" id="IPR006115">
    <property type="entry name" value="6PGDH_NADP-bd"/>
</dbReference>
<reference evidence="6 7" key="1">
    <citation type="submission" date="2023-08" db="EMBL/GenBank/DDBJ databases">
        <title>Black Yeasts Isolated from many extreme environments.</title>
        <authorList>
            <person name="Coleine C."/>
            <person name="Stajich J.E."/>
            <person name="Selbmann L."/>
        </authorList>
    </citation>
    <scope>NUCLEOTIDE SEQUENCE [LARGE SCALE GENOMIC DNA]</scope>
    <source>
        <strain evidence="6 7">CCFEE 5935</strain>
    </source>
</reference>
<dbReference type="Gene3D" id="1.10.1040.10">
    <property type="entry name" value="N-(1-d-carboxylethyl)-l-norvaline Dehydrogenase, domain 2"/>
    <property type="match status" value="1"/>
</dbReference>
<dbReference type="GO" id="GO:0050661">
    <property type="term" value="F:NADP binding"/>
    <property type="evidence" value="ECO:0007669"/>
    <property type="project" value="InterPro"/>
</dbReference>
<gene>
    <name evidence="6" type="ORF">LTR77_009998</name>
</gene>
<dbReference type="Pfam" id="PF14833">
    <property type="entry name" value="NAD_binding_11"/>
    <property type="match status" value="1"/>
</dbReference>
<proteinExistence type="predicted"/>
<feature type="domain" description="3-hydroxyisobutyrate dehydrogenase-like NAD-binding" evidence="5">
    <location>
        <begin position="169"/>
        <end position="296"/>
    </location>
</feature>
<evidence type="ECO:0000256" key="3">
    <source>
        <dbReference type="PIRSR" id="PIRSR000103-1"/>
    </source>
</evidence>
<dbReference type="GO" id="GO:0051287">
    <property type="term" value="F:NAD binding"/>
    <property type="evidence" value="ECO:0007669"/>
    <property type="project" value="InterPro"/>
</dbReference>
<dbReference type="InterPro" id="IPR008927">
    <property type="entry name" value="6-PGluconate_DH-like_C_sf"/>
</dbReference>
<dbReference type="AlphaFoldDB" id="A0AAV9P0G2"/>
<dbReference type="InterPro" id="IPR013328">
    <property type="entry name" value="6PGD_dom2"/>
</dbReference>
<evidence type="ECO:0000256" key="1">
    <source>
        <dbReference type="ARBA" id="ARBA00023002"/>
    </source>
</evidence>
<evidence type="ECO:0000313" key="6">
    <source>
        <dbReference type="EMBL" id="KAK5164303.1"/>
    </source>
</evidence>
<sequence>MGYGMASNIRQKLSPNSTVFINDVNPEACTRFLVEHRSNGPIEIVQTAKEAASKAPVLISMVPAPEHVQQVYLDKENGVIAAPPSKDRLVLECSTIDVDTQREVGNTIMDAGVGSYCDAPVSGGPRGAVAGTLAFMIGSPSHDPRASQIHSIVSLMAASEKIFLCGALGTGAAAKISNNYLVSTFSIALSEAFAVGLKNGLDKYVLADVIRSSSGQSWVGEHMHPCPGVVEGAPSSDGYRPGFRHEMMVKDTMLGILAAEGVGVEPRMARTAVEMYRRAAGDGRTEGLDFASVFKLIFEGE</sequence>
<dbReference type="PANTHER" id="PTHR22981">
    <property type="entry name" value="3-HYDROXYISOBUTYRATE DEHYDROGENASE-RELATED"/>
    <property type="match status" value="1"/>
</dbReference>
<dbReference type="PIRSF" id="PIRSF000103">
    <property type="entry name" value="HIBADH"/>
    <property type="match status" value="1"/>
</dbReference>
<keyword evidence="2" id="KW-0520">NAD</keyword>
<dbReference type="Proteomes" id="UP001337655">
    <property type="component" value="Unassembled WGS sequence"/>
</dbReference>
<dbReference type="GO" id="GO:0006574">
    <property type="term" value="P:L-valine catabolic process"/>
    <property type="evidence" value="ECO:0007669"/>
    <property type="project" value="TreeGrafter"/>
</dbReference>
<dbReference type="InterPro" id="IPR036291">
    <property type="entry name" value="NAD(P)-bd_dom_sf"/>
</dbReference>
<keyword evidence="7" id="KW-1185">Reference proteome</keyword>
<comment type="caution">
    <text evidence="6">The sequence shown here is derived from an EMBL/GenBank/DDBJ whole genome shotgun (WGS) entry which is preliminary data.</text>
</comment>